<reference evidence="1 2" key="1">
    <citation type="journal article" date="1992" name="Int. J. Syst. Bacteriol.">
        <title>Sphingobacterium antarcticus sp. nov. a Psychrotrophic Bacterium from the Soils of Schirmacher Oasis, Antarctica.</title>
        <authorList>
            <person name="Shivaji S."/>
            <person name="Ray M.K."/>
            <person name="Rao N.S."/>
            <person name="Saiserr L."/>
            <person name="Jagannadham M.V."/>
            <person name="Kumar G.S."/>
            <person name="Reddy G."/>
            <person name="Bhargava P.M."/>
        </authorList>
    </citation>
    <scope>NUCLEOTIDE SEQUENCE [LARGE SCALE GENOMIC DNA]</scope>
    <source>
        <strain evidence="1 2">4BY</strain>
    </source>
</reference>
<evidence type="ECO:0000313" key="1">
    <source>
        <dbReference type="EMBL" id="KEQ30714.1"/>
    </source>
</evidence>
<evidence type="ECO:0000313" key="2">
    <source>
        <dbReference type="Proteomes" id="UP000028007"/>
    </source>
</evidence>
<dbReference type="Proteomes" id="UP000028007">
    <property type="component" value="Unassembled WGS sequence"/>
</dbReference>
<dbReference type="RefSeq" id="WP_037439263.1">
    <property type="nucleotide sequence ID" value="NZ_JNFF01000032.1"/>
</dbReference>
<dbReference type="OrthoDB" id="752131at2"/>
<dbReference type="PROSITE" id="PS51257">
    <property type="entry name" value="PROKAR_LIPOPROTEIN"/>
    <property type="match status" value="1"/>
</dbReference>
<evidence type="ECO:0008006" key="3">
    <source>
        <dbReference type="Google" id="ProtNLM"/>
    </source>
</evidence>
<proteinExistence type="predicted"/>
<dbReference type="AlphaFoldDB" id="A0A081PJ41"/>
<comment type="caution">
    <text evidence="1">The sequence shown here is derived from an EMBL/GenBank/DDBJ whole genome shotgun (WGS) entry which is preliminary data.</text>
</comment>
<protein>
    <recommendedName>
        <fullName evidence="3">DUF4292 domain-containing protein</fullName>
    </recommendedName>
</protein>
<organism evidence="1 2">
    <name type="scientific">Pedobacter antarcticus 4BY</name>
    <dbReference type="NCBI Taxonomy" id="1358423"/>
    <lineage>
        <taxon>Bacteria</taxon>
        <taxon>Pseudomonadati</taxon>
        <taxon>Bacteroidota</taxon>
        <taxon>Sphingobacteriia</taxon>
        <taxon>Sphingobacteriales</taxon>
        <taxon>Sphingobacteriaceae</taxon>
        <taxon>Pedobacter</taxon>
    </lineage>
</organism>
<name>A0A081PJ41_9SPHI</name>
<dbReference type="EMBL" id="JNFF01000032">
    <property type="protein sequence ID" value="KEQ30714.1"/>
    <property type="molecule type" value="Genomic_DNA"/>
</dbReference>
<keyword evidence="2" id="KW-1185">Reference proteome</keyword>
<gene>
    <name evidence="1" type="ORF">N180_14315</name>
</gene>
<accession>A0A081PJ41</accession>
<sequence length="274" mass="31250">MKFKLLSGLAIILLLFSSSCKYFRSSHPQADILSDEVATNLNDKTILNFAAGIDRELPKFRKQFSLIFTSGDLSVYTEKYSDYNNSMLYRIYSNNGSLNSSVKSYYFRADSLMLIREKSKFMNQDAELFRDSRTYLRNGIVFGMDTRTASSADALRTLPFLPLSAAELKLREDNFADDVKGMNDALTGKDKFEMVFDNITTYPDARYIMLKSKSRSNYKAAVLVEQKDTFIDSLLNYPGKFRDTQLNFKWKINDKQAVYVPVSAMNTSASGLNK</sequence>
<dbReference type="eggNOG" id="ENOG50338E8">
    <property type="taxonomic scope" value="Bacteria"/>
</dbReference>